<dbReference type="NCBIfam" id="TIGR00730">
    <property type="entry name" value="Rossman fold protein, TIGR00730 family"/>
    <property type="match status" value="1"/>
</dbReference>
<dbReference type="EMBL" id="JBHTMV010000003">
    <property type="protein sequence ID" value="MFD1293483.1"/>
    <property type="molecule type" value="Genomic_DNA"/>
</dbReference>
<dbReference type="InterPro" id="IPR005269">
    <property type="entry name" value="LOG"/>
</dbReference>
<comment type="similarity">
    <text evidence="2 3">Belongs to the LOG family.</text>
</comment>
<sequence>MKNIAVFCGSSLGFNDVYKNEAIKLGLHFAENNIGMVYGGGKIGMMGVIADTIIEKKGEVIGVIPGLLRKEEVAHQNITEMIVTKTMSKRKVKISKLVNGYIALPGGFGTLDEIFEALTLGQLGIEQKPVGILNTNGFFNHLIKQLDVMVAEGYLKQSNKDMLLISESVDDLISKMLNYKAPTFSKVINKVVK</sequence>
<gene>
    <name evidence="4" type="ORF">ACFQ5N_06510</name>
</gene>
<dbReference type="Proteomes" id="UP001597241">
    <property type="component" value="Unassembled WGS sequence"/>
</dbReference>
<keyword evidence="3" id="KW-0203">Cytokinin biosynthesis</keyword>
<evidence type="ECO:0000256" key="2">
    <source>
        <dbReference type="ARBA" id="ARBA00006763"/>
    </source>
</evidence>
<dbReference type="Pfam" id="PF03641">
    <property type="entry name" value="Lysine_decarbox"/>
    <property type="match status" value="1"/>
</dbReference>
<dbReference type="RefSeq" id="WP_386808682.1">
    <property type="nucleotide sequence ID" value="NZ_JBHTMV010000003.1"/>
</dbReference>
<evidence type="ECO:0000256" key="1">
    <source>
        <dbReference type="ARBA" id="ARBA00000274"/>
    </source>
</evidence>
<protein>
    <recommendedName>
        <fullName evidence="3">Cytokinin riboside 5'-monophosphate phosphoribohydrolase</fullName>
        <ecNumber evidence="3">3.2.2.n1</ecNumber>
    </recommendedName>
</protein>
<comment type="caution">
    <text evidence="4">The sequence shown here is derived from an EMBL/GenBank/DDBJ whole genome shotgun (WGS) entry which is preliminary data.</text>
</comment>
<dbReference type="Gene3D" id="3.40.50.450">
    <property type="match status" value="1"/>
</dbReference>
<dbReference type="InterPro" id="IPR031100">
    <property type="entry name" value="LOG_fam"/>
</dbReference>
<evidence type="ECO:0000256" key="3">
    <source>
        <dbReference type="RuleBase" id="RU363015"/>
    </source>
</evidence>
<name>A0ABW3WP62_9FLAO</name>
<proteinExistence type="inferred from homology"/>
<comment type="catalytic activity">
    <reaction evidence="1">
        <text>AMP + H2O = D-ribose 5-phosphate + adenine</text>
        <dbReference type="Rhea" id="RHEA:20129"/>
        <dbReference type="ChEBI" id="CHEBI:15377"/>
        <dbReference type="ChEBI" id="CHEBI:16708"/>
        <dbReference type="ChEBI" id="CHEBI:78346"/>
        <dbReference type="ChEBI" id="CHEBI:456215"/>
        <dbReference type="EC" id="3.2.2.4"/>
    </reaction>
</comment>
<dbReference type="PANTHER" id="PTHR31223">
    <property type="entry name" value="LOG FAMILY PROTEIN YJL055W"/>
    <property type="match status" value="1"/>
</dbReference>
<dbReference type="EC" id="3.2.2.n1" evidence="3"/>
<dbReference type="SUPFAM" id="SSF102405">
    <property type="entry name" value="MCP/YpsA-like"/>
    <property type="match status" value="1"/>
</dbReference>
<organism evidence="4 5">
    <name type="scientific">Lutibacter holmesii</name>
    <dbReference type="NCBI Taxonomy" id="1137985"/>
    <lineage>
        <taxon>Bacteria</taxon>
        <taxon>Pseudomonadati</taxon>
        <taxon>Bacteroidota</taxon>
        <taxon>Flavobacteriia</taxon>
        <taxon>Flavobacteriales</taxon>
        <taxon>Flavobacteriaceae</taxon>
        <taxon>Lutibacter</taxon>
    </lineage>
</organism>
<evidence type="ECO:0000313" key="5">
    <source>
        <dbReference type="Proteomes" id="UP001597241"/>
    </source>
</evidence>
<evidence type="ECO:0000313" key="4">
    <source>
        <dbReference type="EMBL" id="MFD1293483.1"/>
    </source>
</evidence>
<keyword evidence="3" id="KW-0378">Hydrolase</keyword>
<keyword evidence="5" id="KW-1185">Reference proteome</keyword>
<dbReference type="PANTHER" id="PTHR31223:SF70">
    <property type="entry name" value="LOG FAMILY PROTEIN YJL055W"/>
    <property type="match status" value="1"/>
</dbReference>
<accession>A0ABW3WP62</accession>
<reference evidence="5" key="1">
    <citation type="journal article" date="2019" name="Int. J. Syst. Evol. Microbiol.">
        <title>The Global Catalogue of Microorganisms (GCM) 10K type strain sequencing project: providing services to taxonomists for standard genome sequencing and annotation.</title>
        <authorList>
            <consortium name="The Broad Institute Genomics Platform"/>
            <consortium name="The Broad Institute Genome Sequencing Center for Infectious Disease"/>
            <person name="Wu L."/>
            <person name="Ma J."/>
        </authorList>
    </citation>
    <scope>NUCLEOTIDE SEQUENCE [LARGE SCALE GENOMIC DNA]</scope>
    <source>
        <strain evidence="5">CCUG 62221</strain>
    </source>
</reference>